<dbReference type="EMBL" id="CP053452">
    <property type="protein sequence ID" value="QJW97136.1"/>
    <property type="molecule type" value="Genomic_DNA"/>
</dbReference>
<proteinExistence type="predicted"/>
<feature type="signal peptide" evidence="1">
    <location>
        <begin position="1"/>
        <end position="21"/>
    </location>
</feature>
<sequence length="282" mass="30557">MFVWKRLLLLLPLLVCGCAQGFDRGALQERLNDGTLQSPDSAIAEARGLRPQLRFPCRIAVYFKPPQDHNWHWTTEDKAALDGCAAALKKDGIAADVFPLPELVINKSDSKLDLKDLRLAAAKCGADALFVVYGAAQTDSYKNFAMVFDLTVVGGFIVPASHRDSLFLIEGVLFDVDNGYIYTGVQAESEGKIIRPTFLIDDKDAVAKAKTKAVTQFGEELLKRMRVLATMPQVQYPVGRKSDVPPIKPASNLIPVLSGPAPRAPINAGGVMTGITAPEPVP</sequence>
<gene>
    <name evidence="2" type="ORF">FTUN_4701</name>
</gene>
<dbReference type="KEGG" id="ftj:FTUN_4701"/>
<evidence type="ECO:0000313" key="3">
    <source>
        <dbReference type="Proteomes" id="UP000503447"/>
    </source>
</evidence>
<reference evidence="3" key="1">
    <citation type="submission" date="2020-05" db="EMBL/GenBank/DDBJ databases">
        <title>Frigoriglobus tundricola gen. nov., sp. nov., a psychrotolerant cellulolytic planctomycete of the family Gemmataceae with two divergent copies of 16S rRNA gene.</title>
        <authorList>
            <person name="Kulichevskaya I.S."/>
            <person name="Ivanova A.A."/>
            <person name="Naumoff D.G."/>
            <person name="Beletsky A.V."/>
            <person name="Rijpstra W.I.C."/>
            <person name="Sinninghe Damste J.S."/>
            <person name="Mardanov A.V."/>
            <person name="Ravin N.V."/>
            <person name="Dedysh S.N."/>
        </authorList>
    </citation>
    <scope>NUCLEOTIDE SEQUENCE [LARGE SCALE GENOMIC DNA]</scope>
    <source>
        <strain evidence="3">PL17</strain>
    </source>
</reference>
<dbReference type="PROSITE" id="PS51257">
    <property type="entry name" value="PROKAR_LIPOPROTEIN"/>
    <property type="match status" value="1"/>
</dbReference>
<dbReference type="AlphaFoldDB" id="A0A6M5YUQ8"/>
<feature type="chain" id="PRO_5026692573" description="Lipoprotein" evidence="1">
    <location>
        <begin position="22"/>
        <end position="282"/>
    </location>
</feature>
<accession>A0A6M5YUQ8</accession>
<keyword evidence="1" id="KW-0732">Signal</keyword>
<organism evidence="2 3">
    <name type="scientific">Frigoriglobus tundricola</name>
    <dbReference type="NCBI Taxonomy" id="2774151"/>
    <lineage>
        <taxon>Bacteria</taxon>
        <taxon>Pseudomonadati</taxon>
        <taxon>Planctomycetota</taxon>
        <taxon>Planctomycetia</taxon>
        <taxon>Gemmatales</taxon>
        <taxon>Gemmataceae</taxon>
        <taxon>Frigoriglobus</taxon>
    </lineage>
</organism>
<evidence type="ECO:0000256" key="1">
    <source>
        <dbReference type="SAM" id="SignalP"/>
    </source>
</evidence>
<name>A0A6M5YUQ8_9BACT</name>
<dbReference type="RefSeq" id="WP_171472576.1">
    <property type="nucleotide sequence ID" value="NZ_CP053452.2"/>
</dbReference>
<evidence type="ECO:0000313" key="2">
    <source>
        <dbReference type="EMBL" id="QJW97136.1"/>
    </source>
</evidence>
<dbReference type="Proteomes" id="UP000503447">
    <property type="component" value="Chromosome"/>
</dbReference>
<keyword evidence="3" id="KW-1185">Reference proteome</keyword>
<protein>
    <recommendedName>
        <fullName evidence="4">Lipoprotein</fullName>
    </recommendedName>
</protein>
<evidence type="ECO:0008006" key="4">
    <source>
        <dbReference type="Google" id="ProtNLM"/>
    </source>
</evidence>